<reference evidence="4 5" key="1">
    <citation type="journal article" date="2024" name="J Genomics">
        <title>Draft genome sequencing and assembly of Favolaschia claudopus CIRM-BRFM 2984 isolated from oak limbs.</title>
        <authorList>
            <person name="Navarro D."/>
            <person name="Drula E."/>
            <person name="Chaduli D."/>
            <person name="Cazenave R."/>
            <person name="Ahrendt S."/>
            <person name="Wang J."/>
            <person name="Lipzen A."/>
            <person name="Daum C."/>
            <person name="Barry K."/>
            <person name="Grigoriev I.V."/>
            <person name="Favel A."/>
            <person name="Rosso M.N."/>
            <person name="Martin F."/>
        </authorList>
    </citation>
    <scope>NUCLEOTIDE SEQUENCE [LARGE SCALE GENOMIC DNA]</scope>
    <source>
        <strain evidence="4 5">CIRM-BRFM 2984</strain>
    </source>
</reference>
<feature type="compositionally biased region" description="Acidic residues" evidence="2">
    <location>
        <begin position="539"/>
        <end position="562"/>
    </location>
</feature>
<feature type="region of interest" description="Disordered" evidence="2">
    <location>
        <begin position="347"/>
        <end position="599"/>
    </location>
</feature>
<organism evidence="4 5">
    <name type="scientific">Favolaschia claudopus</name>
    <dbReference type="NCBI Taxonomy" id="2862362"/>
    <lineage>
        <taxon>Eukaryota</taxon>
        <taxon>Fungi</taxon>
        <taxon>Dikarya</taxon>
        <taxon>Basidiomycota</taxon>
        <taxon>Agaricomycotina</taxon>
        <taxon>Agaricomycetes</taxon>
        <taxon>Agaricomycetidae</taxon>
        <taxon>Agaricales</taxon>
        <taxon>Marasmiineae</taxon>
        <taxon>Mycenaceae</taxon>
        <taxon>Favolaschia</taxon>
    </lineage>
</organism>
<feature type="domain" description="C2H2-type" evidence="3">
    <location>
        <begin position="614"/>
        <end position="642"/>
    </location>
</feature>
<feature type="compositionally biased region" description="Polar residues" evidence="2">
    <location>
        <begin position="581"/>
        <end position="597"/>
    </location>
</feature>
<dbReference type="Gene3D" id="3.30.160.60">
    <property type="entry name" value="Classic Zinc Finger"/>
    <property type="match status" value="1"/>
</dbReference>
<evidence type="ECO:0000259" key="3">
    <source>
        <dbReference type="PROSITE" id="PS50157"/>
    </source>
</evidence>
<feature type="compositionally biased region" description="Low complexity" evidence="2">
    <location>
        <begin position="505"/>
        <end position="534"/>
    </location>
</feature>
<dbReference type="PROSITE" id="PS00028">
    <property type="entry name" value="ZINC_FINGER_C2H2_1"/>
    <property type="match status" value="1"/>
</dbReference>
<feature type="compositionally biased region" description="Polar residues" evidence="2">
    <location>
        <begin position="115"/>
        <end position="132"/>
    </location>
</feature>
<feature type="region of interest" description="Disordered" evidence="2">
    <location>
        <begin position="94"/>
        <end position="165"/>
    </location>
</feature>
<keyword evidence="1" id="KW-0862">Zinc</keyword>
<gene>
    <name evidence="4" type="ORF">R3P38DRAFT_3598029</name>
</gene>
<protein>
    <recommendedName>
        <fullName evidence="3">C2H2-type domain-containing protein</fullName>
    </recommendedName>
</protein>
<dbReference type="PROSITE" id="PS50157">
    <property type="entry name" value="ZINC_FINGER_C2H2_2"/>
    <property type="match status" value="1"/>
</dbReference>
<evidence type="ECO:0000313" key="5">
    <source>
        <dbReference type="Proteomes" id="UP001362999"/>
    </source>
</evidence>
<dbReference type="Proteomes" id="UP001362999">
    <property type="component" value="Unassembled WGS sequence"/>
</dbReference>
<sequence length="695" mass="75427">MTAEQWDPAAVAAVPEGSQGPKRIAQFAQQHLAFRHHTLSSLYLSPNPLDCAHAFIKPELHIAKQGGLVPDILNMESSYDKNWNVAAYNPPSHEDLHGHPLLPSHMLDEEPLRFGSSNPPTQDSWDATANQDASHDALSAERVDSPDSVDAPINEHTLSHFPPPLTPRSVLESAGLIRTPLSRSPSPDSTCTSIIKAPQDHFHFQLQFRFSPASPSPGLDSPFSVSPWLIVPETETFLPHQRDDDFDDFFYKIHGDEYVVAGDIRELGPQYVSPAELSGVIGIPATANDAVNAQNGVDASETEAVSKPATANEVVDEYTGVDAPESEEVLGTATLDDLTDEHDHYALDSEEDKPDDEKTPSTCSSPGPIAPLPARCGSTTPITASPLVGPSVVVSRTDDESLAYEHEFPEEEASADEDNDADSDYVETHSRAPKRRRNDRSKPVPARNATRKGKKRASTSKTTFKSSSSSSSASCHSRPFSTDGSDYVGRRSPPSKRLRTNSGKAVSVQQSSRSASTTAKGKGKAKAPAPSKASYEYSSFEEDTDDGADAYDGAEDDGDYDDSTYGSTSSSSSKRRRSRVQPAQQPNHSASTTSPPAQLSVDLTEFIRTPDGRHHCTLCVHDVKSENGIKRHLSDTHTNKEPIPCPAGCNKTFKRGELVRRHLGEKGQPVRCKRPKHIVAKCLQDLLAGVVQRKN</sequence>
<comment type="caution">
    <text evidence="4">The sequence shown here is derived from an EMBL/GenBank/DDBJ whole genome shotgun (WGS) entry which is preliminary data.</text>
</comment>
<name>A0AAW0AEG0_9AGAR</name>
<feature type="compositionally biased region" description="Low complexity" evidence="2">
    <location>
        <begin position="563"/>
        <end position="572"/>
    </location>
</feature>
<feature type="compositionally biased region" description="Acidic residues" evidence="2">
    <location>
        <begin position="408"/>
        <end position="425"/>
    </location>
</feature>
<feature type="compositionally biased region" description="Basic residues" evidence="2">
    <location>
        <begin position="449"/>
        <end position="458"/>
    </location>
</feature>
<feature type="compositionally biased region" description="Basic and acidic residues" evidence="2">
    <location>
        <begin position="396"/>
        <end position="407"/>
    </location>
</feature>
<evidence type="ECO:0000256" key="1">
    <source>
        <dbReference type="PROSITE-ProRule" id="PRU00042"/>
    </source>
</evidence>
<keyword evidence="1" id="KW-0479">Metal-binding</keyword>
<feature type="compositionally biased region" description="Low complexity" evidence="2">
    <location>
        <begin position="459"/>
        <end position="474"/>
    </location>
</feature>
<dbReference type="AlphaFoldDB" id="A0AAW0AEG0"/>
<feature type="compositionally biased region" description="Basic and acidic residues" evidence="2">
    <location>
        <begin position="133"/>
        <end position="145"/>
    </location>
</feature>
<dbReference type="EMBL" id="JAWWNJ010000071">
    <property type="protein sequence ID" value="KAK7007381.1"/>
    <property type="molecule type" value="Genomic_DNA"/>
</dbReference>
<keyword evidence="5" id="KW-1185">Reference proteome</keyword>
<proteinExistence type="predicted"/>
<evidence type="ECO:0000313" key="4">
    <source>
        <dbReference type="EMBL" id="KAK7007381.1"/>
    </source>
</evidence>
<keyword evidence="1" id="KW-0863">Zinc-finger</keyword>
<dbReference type="GO" id="GO:0008270">
    <property type="term" value="F:zinc ion binding"/>
    <property type="evidence" value="ECO:0007669"/>
    <property type="project" value="UniProtKB-KW"/>
</dbReference>
<dbReference type="InterPro" id="IPR013087">
    <property type="entry name" value="Znf_C2H2_type"/>
</dbReference>
<accession>A0AAW0AEG0</accession>
<evidence type="ECO:0000256" key="2">
    <source>
        <dbReference type="SAM" id="MobiDB-lite"/>
    </source>
</evidence>